<comment type="caution">
    <text evidence="2">The sequence shown here is derived from an EMBL/GenBank/DDBJ whole genome shotgun (WGS) entry which is preliminary data.</text>
</comment>
<sequence>MCIPCPKMSILSSNWHRIRRNQMVIEQLSSTLSPIQTQQQKTPEFYKLEMANQASSMATQSTKVAPRMLWNSKSLKSPKRATSPRI</sequence>
<protein>
    <submittedName>
        <fullName evidence="2">Uncharacterized protein</fullName>
    </submittedName>
</protein>
<proteinExistence type="predicted"/>
<feature type="region of interest" description="Disordered" evidence="1">
    <location>
        <begin position="56"/>
        <end position="86"/>
    </location>
</feature>
<dbReference type="EMBL" id="RRYP01008947">
    <property type="protein sequence ID" value="TNV79406.1"/>
    <property type="molecule type" value="Genomic_DNA"/>
</dbReference>
<keyword evidence="3" id="KW-1185">Reference proteome</keyword>
<reference evidence="2" key="1">
    <citation type="submission" date="2019-06" db="EMBL/GenBank/DDBJ databases">
        <authorList>
            <person name="Zheng W."/>
        </authorList>
    </citation>
    <scope>NUCLEOTIDE SEQUENCE</scope>
    <source>
        <strain evidence="2">QDHG01</strain>
    </source>
</reference>
<dbReference type="Proteomes" id="UP000785679">
    <property type="component" value="Unassembled WGS sequence"/>
</dbReference>
<name>A0A8J8NSL8_HALGN</name>
<organism evidence="2 3">
    <name type="scientific">Halteria grandinella</name>
    <dbReference type="NCBI Taxonomy" id="5974"/>
    <lineage>
        <taxon>Eukaryota</taxon>
        <taxon>Sar</taxon>
        <taxon>Alveolata</taxon>
        <taxon>Ciliophora</taxon>
        <taxon>Intramacronucleata</taxon>
        <taxon>Spirotrichea</taxon>
        <taxon>Stichotrichia</taxon>
        <taxon>Sporadotrichida</taxon>
        <taxon>Halteriidae</taxon>
        <taxon>Halteria</taxon>
    </lineage>
</organism>
<dbReference type="AlphaFoldDB" id="A0A8J8NSL8"/>
<accession>A0A8J8NSL8</accession>
<evidence type="ECO:0000313" key="3">
    <source>
        <dbReference type="Proteomes" id="UP000785679"/>
    </source>
</evidence>
<evidence type="ECO:0000256" key="1">
    <source>
        <dbReference type="SAM" id="MobiDB-lite"/>
    </source>
</evidence>
<gene>
    <name evidence="2" type="ORF">FGO68_gene5329</name>
</gene>
<evidence type="ECO:0000313" key="2">
    <source>
        <dbReference type="EMBL" id="TNV79406.1"/>
    </source>
</evidence>